<evidence type="ECO:0000256" key="1">
    <source>
        <dbReference type="SAM" id="Phobius"/>
    </source>
</evidence>
<keyword evidence="1" id="KW-0812">Transmembrane</keyword>
<keyword evidence="1" id="KW-1133">Transmembrane helix</keyword>
<name>A0A2M3ZTP1_9DIPT</name>
<proteinExistence type="predicted"/>
<evidence type="ECO:0000313" key="2">
    <source>
        <dbReference type="EMBL" id="MBW31863.1"/>
    </source>
</evidence>
<accession>A0A2M3ZTP1</accession>
<dbReference type="EMBL" id="GGFM01011112">
    <property type="protein sequence ID" value="MBW31863.1"/>
    <property type="molecule type" value="Transcribed_RNA"/>
</dbReference>
<keyword evidence="1" id="KW-0472">Membrane</keyword>
<protein>
    <submittedName>
        <fullName evidence="2">Putative secreted peptide</fullName>
    </submittedName>
</protein>
<sequence length="91" mass="10637">MSRKPNIGFVYVATLGMALSFHLFYPLVWFMSHPRKALLNTEVLHNPHRNSFVSETSKRNCGLRKLFREKDDNRSVGNTFRHLVSPNLVMY</sequence>
<reference evidence="2" key="1">
    <citation type="submission" date="2018-01" db="EMBL/GenBank/DDBJ databases">
        <title>An insight into the sialome of Amazonian anophelines.</title>
        <authorList>
            <person name="Ribeiro J.M."/>
            <person name="Scarpassa V."/>
            <person name="Calvo E."/>
        </authorList>
    </citation>
    <scope>NUCLEOTIDE SEQUENCE</scope>
    <source>
        <tissue evidence="2">Salivary glands</tissue>
    </source>
</reference>
<organism evidence="2">
    <name type="scientific">Anopheles braziliensis</name>
    <dbReference type="NCBI Taxonomy" id="58242"/>
    <lineage>
        <taxon>Eukaryota</taxon>
        <taxon>Metazoa</taxon>
        <taxon>Ecdysozoa</taxon>
        <taxon>Arthropoda</taxon>
        <taxon>Hexapoda</taxon>
        <taxon>Insecta</taxon>
        <taxon>Pterygota</taxon>
        <taxon>Neoptera</taxon>
        <taxon>Endopterygota</taxon>
        <taxon>Diptera</taxon>
        <taxon>Nematocera</taxon>
        <taxon>Culicoidea</taxon>
        <taxon>Culicidae</taxon>
        <taxon>Anophelinae</taxon>
        <taxon>Anopheles</taxon>
    </lineage>
</organism>
<dbReference type="AlphaFoldDB" id="A0A2M3ZTP1"/>
<feature type="transmembrane region" description="Helical" evidence="1">
    <location>
        <begin position="6"/>
        <end position="30"/>
    </location>
</feature>